<dbReference type="SUPFAM" id="SSF51658">
    <property type="entry name" value="Xylose isomerase-like"/>
    <property type="match status" value="1"/>
</dbReference>
<dbReference type="PANTHER" id="PTHR12110:SF48">
    <property type="entry name" value="BLL3656 PROTEIN"/>
    <property type="match status" value="1"/>
</dbReference>
<accession>A0ABN2A516</accession>
<proteinExistence type="predicted"/>
<organism evidence="2 3">
    <name type="scientific">Nocardioides humi</name>
    <dbReference type="NCBI Taxonomy" id="449461"/>
    <lineage>
        <taxon>Bacteria</taxon>
        <taxon>Bacillati</taxon>
        <taxon>Actinomycetota</taxon>
        <taxon>Actinomycetes</taxon>
        <taxon>Propionibacteriales</taxon>
        <taxon>Nocardioidaceae</taxon>
        <taxon>Nocardioides</taxon>
    </lineage>
</organism>
<evidence type="ECO:0000313" key="2">
    <source>
        <dbReference type="EMBL" id="GAA1510882.1"/>
    </source>
</evidence>
<gene>
    <name evidence="2" type="ORF">GCM10009788_14070</name>
</gene>
<dbReference type="InterPro" id="IPR050312">
    <property type="entry name" value="IolE/XylAMocC-like"/>
</dbReference>
<feature type="domain" description="Xylose isomerase-like TIM barrel" evidence="1">
    <location>
        <begin position="26"/>
        <end position="246"/>
    </location>
</feature>
<dbReference type="Pfam" id="PF01261">
    <property type="entry name" value="AP_endonuc_2"/>
    <property type="match status" value="1"/>
</dbReference>
<dbReference type="InterPro" id="IPR036237">
    <property type="entry name" value="Xyl_isomerase-like_sf"/>
</dbReference>
<dbReference type="Proteomes" id="UP001500842">
    <property type="component" value="Unassembled WGS sequence"/>
</dbReference>
<keyword evidence="3" id="KW-1185">Reference proteome</keyword>
<dbReference type="RefSeq" id="WP_344111583.1">
    <property type="nucleotide sequence ID" value="NZ_BAAAOR010000011.1"/>
</dbReference>
<protein>
    <recommendedName>
        <fullName evidence="1">Xylose isomerase-like TIM barrel domain-containing protein</fullName>
    </recommendedName>
</protein>
<evidence type="ECO:0000313" key="3">
    <source>
        <dbReference type="Proteomes" id="UP001500842"/>
    </source>
</evidence>
<evidence type="ECO:0000259" key="1">
    <source>
        <dbReference type="Pfam" id="PF01261"/>
    </source>
</evidence>
<name>A0ABN2A516_9ACTN</name>
<dbReference type="PANTHER" id="PTHR12110">
    <property type="entry name" value="HYDROXYPYRUVATE ISOMERASE"/>
    <property type="match status" value="1"/>
</dbReference>
<sequence length="269" mass="28996">MPALGYETIQFAPKFTPQPPSLERQIDAAAGAGFSWIAFDRHSLEAAEATPAGLDGVARACARAALPCREIQSLRILADPDATLAGVEALRRRVAALRPDVVPLILFVPPTEAILDLVRESIARLRAEHPTVAFALEFSPLFPVTDVPSALRVTADLGVERVGLAVDTWHVFNGTTAWSDLAALRAEQVPLIQFNDHGPLGDTPITLAKDHRLLPGAGVFPLPRFVGTMRANGIDALVGVEIVSARMRAWSPEQFARCAFEAAAPYWAR</sequence>
<dbReference type="Gene3D" id="3.20.20.150">
    <property type="entry name" value="Divalent-metal-dependent TIM barrel enzymes"/>
    <property type="match status" value="1"/>
</dbReference>
<comment type="caution">
    <text evidence="2">The sequence shown here is derived from an EMBL/GenBank/DDBJ whole genome shotgun (WGS) entry which is preliminary data.</text>
</comment>
<dbReference type="EMBL" id="BAAAOR010000011">
    <property type="protein sequence ID" value="GAA1510882.1"/>
    <property type="molecule type" value="Genomic_DNA"/>
</dbReference>
<dbReference type="InterPro" id="IPR013022">
    <property type="entry name" value="Xyl_isomerase-like_TIM-brl"/>
</dbReference>
<reference evidence="2 3" key="1">
    <citation type="journal article" date="2019" name="Int. J. Syst. Evol. Microbiol.">
        <title>The Global Catalogue of Microorganisms (GCM) 10K type strain sequencing project: providing services to taxonomists for standard genome sequencing and annotation.</title>
        <authorList>
            <consortium name="The Broad Institute Genomics Platform"/>
            <consortium name="The Broad Institute Genome Sequencing Center for Infectious Disease"/>
            <person name="Wu L."/>
            <person name="Ma J."/>
        </authorList>
    </citation>
    <scope>NUCLEOTIDE SEQUENCE [LARGE SCALE GENOMIC DNA]</scope>
    <source>
        <strain evidence="2 3">JCM 14942</strain>
    </source>
</reference>